<gene>
    <name evidence="2" type="ORF">PSTG_19498</name>
</gene>
<evidence type="ECO:0000313" key="2">
    <source>
        <dbReference type="EMBL" id="KNE87125.1"/>
    </source>
</evidence>
<feature type="region of interest" description="Disordered" evidence="1">
    <location>
        <begin position="1"/>
        <end position="60"/>
    </location>
</feature>
<dbReference type="Proteomes" id="UP000054564">
    <property type="component" value="Unassembled WGS sequence"/>
</dbReference>
<comment type="caution">
    <text evidence="2">The sequence shown here is derived from an EMBL/GenBank/DDBJ whole genome shotgun (WGS) entry which is preliminary data.</text>
</comment>
<evidence type="ECO:0000313" key="3">
    <source>
        <dbReference type="Proteomes" id="UP000054564"/>
    </source>
</evidence>
<dbReference type="AlphaFoldDB" id="A0A0L0UJL7"/>
<keyword evidence="3" id="KW-1185">Reference proteome</keyword>
<dbReference type="EMBL" id="AJIL01006648">
    <property type="protein sequence ID" value="KNE87125.1"/>
    <property type="molecule type" value="Genomic_DNA"/>
</dbReference>
<protein>
    <submittedName>
        <fullName evidence="2">Uncharacterized protein</fullName>
    </submittedName>
</protein>
<evidence type="ECO:0000256" key="1">
    <source>
        <dbReference type="SAM" id="MobiDB-lite"/>
    </source>
</evidence>
<accession>A0A0L0UJL7</accession>
<organism evidence="2 3">
    <name type="scientific">Puccinia striiformis f. sp. tritici PST-78</name>
    <dbReference type="NCBI Taxonomy" id="1165861"/>
    <lineage>
        <taxon>Eukaryota</taxon>
        <taxon>Fungi</taxon>
        <taxon>Dikarya</taxon>
        <taxon>Basidiomycota</taxon>
        <taxon>Pucciniomycotina</taxon>
        <taxon>Pucciniomycetes</taxon>
        <taxon>Pucciniales</taxon>
        <taxon>Pucciniaceae</taxon>
        <taxon>Puccinia</taxon>
    </lineage>
</organism>
<sequence>MIATASIPRRPTNNAAPASSKRATSSDVAPSSRISHHTNSTISNNHQRTNDLDLSSSAVHTQTDAAVGNAECATTTPTQTNKKIVVIDLAQDSGGGNAKINKKRKRDKDNNYDVILNYFGEPFHINGD</sequence>
<reference evidence="3" key="1">
    <citation type="submission" date="2014-03" db="EMBL/GenBank/DDBJ databases">
        <title>The Genome Sequence of Puccinia striiformis f. sp. tritici PST-78.</title>
        <authorList>
            <consortium name="The Broad Institute Genome Sequencing Platform"/>
            <person name="Cuomo C."/>
            <person name="Hulbert S."/>
            <person name="Chen X."/>
            <person name="Walker B."/>
            <person name="Young S.K."/>
            <person name="Zeng Q."/>
            <person name="Gargeya S."/>
            <person name="Fitzgerald M."/>
            <person name="Haas B."/>
            <person name="Abouelleil A."/>
            <person name="Alvarado L."/>
            <person name="Arachchi H.M."/>
            <person name="Berlin A.M."/>
            <person name="Chapman S.B."/>
            <person name="Goldberg J."/>
            <person name="Griggs A."/>
            <person name="Gujja S."/>
            <person name="Hansen M."/>
            <person name="Howarth C."/>
            <person name="Imamovic A."/>
            <person name="Larimer J."/>
            <person name="McCowan C."/>
            <person name="Montmayeur A."/>
            <person name="Murphy C."/>
            <person name="Neiman D."/>
            <person name="Pearson M."/>
            <person name="Priest M."/>
            <person name="Roberts A."/>
            <person name="Saif S."/>
            <person name="Shea T."/>
            <person name="Sisk P."/>
            <person name="Sykes S."/>
            <person name="Wortman J."/>
            <person name="Nusbaum C."/>
            <person name="Birren B."/>
        </authorList>
    </citation>
    <scope>NUCLEOTIDE SEQUENCE [LARGE SCALE GENOMIC DNA]</scope>
    <source>
        <strain evidence="3">race PST-78</strain>
    </source>
</reference>
<feature type="compositionally biased region" description="Polar residues" evidence="1">
    <location>
        <begin position="11"/>
        <end position="60"/>
    </location>
</feature>
<name>A0A0L0UJL7_9BASI</name>
<feature type="non-terminal residue" evidence="2">
    <location>
        <position position="128"/>
    </location>
</feature>
<proteinExistence type="predicted"/>